<protein>
    <submittedName>
        <fullName evidence="3">ComF family protein</fullName>
    </submittedName>
</protein>
<evidence type="ECO:0000259" key="2">
    <source>
        <dbReference type="Pfam" id="PF00156"/>
    </source>
</evidence>
<dbReference type="PANTHER" id="PTHR47505:SF1">
    <property type="entry name" value="DNA UTILIZATION PROTEIN YHGH"/>
    <property type="match status" value="1"/>
</dbReference>
<evidence type="ECO:0000256" key="1">
    <source>
        <dbReference type="ARBA" id="ARBA00008007"/>
    </source>
</evidence>
<dbReference type="RefSeq" id="WP_006302474.1">
    <property type="nucleotide sequence ID" value="NZ_ACGK02000001.1"/>
</dbReference>
<dbReference type="OrthoDB" id="5242900at2"/>
<organism evidence="3 4">
    <name type="scientific">Fannyhessea vaginae DSM 15829</name>
    <dbReference type="NCBI Taxonomy" id="525256"/>
    <lineage>
        <taxon>Bacteria</taxon>
        <taxon>Bacillati</taxon>
        <taxon>Actinomycetota</taxon>
        <taxon>Coriobacteriia</taxon>
        <taxon>Coriobacteriales</taxon>
        <taxon>Atopobiaceae</taxon>
        <taxon>Fannyhessea</taxon>
    </lineage>
</organism>
<dbReference type="InterPro" id="IPR000836">
    <property type="entry name" value="PRTase_dom"/>
</dbReference>
<dbReference type="EMBL" id="ACGK02000001">
    <property type="protein sequence ID" value="EGF23401.1"/>
    <property type="molecule type" value="Genomic_DNA"/>
</dbReference>
<evidence type="ECO:0000313" key="4">
    <source>
        <dbReference type="Proteomes" id="UP000005947"/>
    </source>
</evidence>
<dbReference type="Gene3D" id="3.40.50.2020">
    <property type="match status" value="1"/>
</dbReference>
<comment type="similarity">
    <text evidence="1">Belongs to the ComF/GntX family.</text>
</comment>
<reference evidence="3 4" key="1">
    <citation type="submission" date="2011-02" db="EMBL/GenBank/DDBJ databases">
        <authorList>
            <person name="Muzny D."/>
            <person name="Qin X."/>
            <person name="Buhay C."/>
            <person name="Dugan-Rocha S."/>
            <person name="Ding Y."/>
            <person name="Chen G."/>
            <person name="Hawes A."/>
            <person name="Holder M."/>
            <person name="Jhangiani S."/>
            <person name="Johnson A."/>
            <person name="Khan Z."/>
            <person name="Li Z."/>
            <person name="Liu W."/>
            <person name="Liu X."/>
            <person name="Perez L."/>
            <person name="Shen H."/>
            <person name="Wang Q."/>
            <person name="Watt J."/>
            <person name="Xi L."/>
            <person name="Xin Y."/>
            <person name="Zhou J."/>
            <person name="Deng J."/>
            <person name="Jiang H."/>
            <person name="Liu Y."/>
            <person name="Qu J."/>
            <person name="Song X.-Z."/>
            <person name="Zhang L."/>
            <person name="Villasana D."/>
            <person name="Johnson A."/>
            <person name="Liu J."/>
            <person name="Liyanage D."/>
            <person name="Lorensuhewa L."/>
            <person name="Robinson T."/>
            <person name="Song A."/>
            <person name="Song B.-B."/>
            <person name="Dinh H."/>
            <person name="Thornton R."/>
            <person name="Coyle M."/>
            <person name="Francisco L."/>
            <person name="Jackson L."/>
            <person name="Javaid M."/>
            <person name="Korchina V."/>
            <person name="Kovar C."/>
            <person name="Mata R."/>
            <person name="Mathew T."/>
            <person name="Ngo R."/>
            <person name="Nguyen L."/>
            <person name="Nguyen N."/>
            <person name="Okwuonu G."/>
            <person name="Ongeri F."/>
            <person name="Pham C."/>
            <person name="Simmons D."/>
            <person name="Wilczek-Boney K."/>
            <person name="Hale W."/>
            <person name="Jakkamsetti A."/>
            <person name="Pham P."/>
            <person name="Ruth R."/>
            <person name="San Lucas F."/>
            <person name="Warren J."/>
            <person name="Zhang J."/>
            <person name="Zhao Z."/>
            <person name="Zhou C."/>
            <person name="Zhu D."/>
            <person name="Lee S."/>
            <person name="Bess C."/>
            <person name="Blankenburg K."/>
            <person name="Forbes L."/>
            <person name="Fu Q."/>
            <person name="Gubbala S."/>
            <person name="Hirani K."/>
            <person name="Jayaseelan J.C."/>
            <person name="Lara F."/>
            <person name="Munidasa M."/>
            <person name="Palculict T."/>
            <person name="Patil S."/>
            <person name="Pu L.-L."/>
            <person name="Saada N."/>
            <person name="Tang L."/>
            <person name="Weissenberger G."/>
            <person name="Zhu Y."/>
            <person name="Hemphill L."/>
            <person name="Shang Y."/>
            <person name="Youmans B."/>
            <person name="Ayvaz T."/>
            <person name="Ross M."/>
            <person name="Santibanez J."/>
            <person name="Aqrawi P."/>
            <person name="Gross S."/>
            <person name="Joshi V."/>
            <person name="Fowler G."/>
            <person name="Nazareth L."/>
            <person name="Reid J."/>
            <person name="Worley K."/>
            <person name="Petrosino J."/>
            <person name="Highlander S."/>
            <person name="Gibbs R."/>
        </authorList>
    </citation>
    <scope>NUCLEOTIDE SEQUENCE [LARGE SCALE GENOMIC DNA]</scope>
    <source>
        <strain evidence="3 4">DSM 15829</strain>
    </source>
</reference>
<dbReference type="PANTHER" id="PTHR47505">
    <property type="entry name" value="DNA UTILIZATION PROTEIN YHGH"/>
    <property type="match status" value="1"/>
</dbReference>
<sequence>MDTCGKIYEEALRQARATKVFIYNPYVSFCTFETYQQCVHNICASDLYARQRGSFAKRALGVSFEKLMCPILCVACNKRCDSFICKSCFHRLLWINPVWSCPNCSAPGGWLTCSECSDSWGFASCQAVYEFSSYTRQLILQFKDQRDTRLSACLAALLACFYRFMCSTFYANNANMRTVKSRLLSSQQTLQNIYHAPLRLPHNAVCFIPATRKAYRYRGFDHMELVTQLFAYALGISYCDILIRPYALDQRQLSKQERVANLTGTISVLQDMSNKRVLVLDDVITTGASMREAARALKQANAADVSALAFARVW</sequence>
<dbReference type="InterPro" id="IPR051910">
    <property type="entry name" value="ComF/GntX_DNA_util-trans"/>
</dbReference>
<dbReference type="InterPro" id="IPR029057">
    <property type="entry name" value="PRTase-like"/>
</dbReference>
<comment type="caution">
    <text evidence="3">The sequence shown here is derived from an EMBL/GenBank/DDBJ whole genome shotgun (WGS) entry which is preliminary data.</text>
</comment>
<dbReference type="AlphaFoldDB" id="F1T3V7"/>
<dbReference type="GeneID" id="93211104"/>
<dbReference type="SUPFAM" id="SSF53271">
    <property type="entry name" value="PRTase-like"/>
    <property type="match status" value="1"/>
</dbReference>
<feature type="domain" description="Phosphoribosyltransferase" evidence="2">
    <location>
        <begin position="231"/>
        <end position="308"/>
    </location>
</feature>
<dbReference type="CDD" id="cd06223">
    <property type="entry name" value="PRTases_typeI"/>
    <property type="match status" value="1"/>
</dbReference>
<keyword evidence="4" id="KW-1185">Reference proteome</keyword>
<gene>
    <name evidence="3" type="ORF">HMPREF0091_10348</name>
</gene>
<proteinExistence type="inferred from homology"/>
<dbReference type="eggNOG" id="COG1040">
    <property type="taxonomic scope" value="Bacteria"/>
</dbReference>
<accession>F1T3V7</accession>
<dbReference type="Proteomes" id="UP000005947">
    <property type="component" value="Unassembled WGS sequence"/>
</dbReference>
<evidence type="ECO:0000313" key="3">
    <source>
        <dbReference type="EMBL" id="EGF23401.1"/>
    </source>
</evidence>
<name>F1T3V7_9ACTN</name>
<dbReference type="Pfam" id="PF00156">
    <property type="entry name" value="Pribosyltran"/>
    <property type="match status" value="1"/>
</dbReference>